<evidence type="ECO:0000313" key="15">
    <source>
        <dbReference type="Proteomes" id="UP000261680"/>
    </source>
</evidence>
<dbReference type="Pfam" id="PF01462">
    <property type="entry name" value="LRRNT"/>
    <property type="match status" value="1"/>
</dbReference>
<comment type="subcellular location">
    <subcellularLocation>
        <location evidence="1">Cell membrane</location>
        <topology evidence="1">Single-pass membrane protein</topology>
    </subcellularLocation>
</comment>
<evidence type="ECO:0000256" key="13">
    <source>
        <dbReference type="SAM" id="MobiDB-lite"/>
    </source>
</evidence>
<dbReference type="SMART" id="SM00369">
    <property type="entry name" value="LRR_TYP"/>
    <property type="match status" value="5"/>
</dbReference>
<evidence type="ECO:0000259" key="14">
    <source>
        <dbReference type="SMART" id="SM00013"/>
    </source>
</evidence>
<dbReference type="PROSITE" id="PS51450">
    <property type="entry name" value="LRR"/>
    <property type="match status" value="2"/>
</dbReference>
<dbReference type="KEGG" id="umr:121104730"/>
<keyword evidence="7" id="KW-0677">Repeat</keyword>
<dbReference type="GO" id="GO:0005249">
    <property type="term" value="F:voltage-gated potassium channel activity"/>
    <property type="evidence" value="ECO:0007669"/>
    <property type="project" value="TreeGrafter"/>
</dbReference>
<evidence type="ECO:0000256" key="1">
    <source>
        <dbReference type="ARBA" id="ARBA00004162"/>
    </source>
</evidence>
<evidence type="ECO:0000313" key="16">
    <source>
        <dbReference type="RefSeq" id="XP_040494694.1"/>
    </source>
</evidence>
<dbReference type="OrthoDB" id="1687175at2759"/>
<keyword evidence="2" id="KW-0813">Transport</keyword>
<dbReference type="InterPro" id="IPR000372">
    <property type="entry name" value="LRRNT"/>
</dbReference>
<accession>A0A8M1GT24</accession>
<evidence type="ECO:0000256" key="11">
    <source>
        <dbReference type="ARBA" id="ARBA00023157"/>
    </source>
</evidence>
<evidence type="ECO:0000256" key="6">
    <source>
        <dbReference type="ARBA" id="ARBA00022729"/>
    </source>
</evidence>
<evidence type="ECO:0000256" key="9">
    <source>
        <dbReference type="ARBA" id="ARBA00023065"/>
    </source>
</evidence>
<evidence type="ECO:0000256" key="5">
    <source>
        <dbReference type="ARBA" id="ARBA00022692"/>
    </source>
</evidence>
<evidence type="ECO:0000256" key="3">
    <source>
        <dbReference type="ARBA" id="ARBA00022475"/>
    </source>
</evidence>
<dbReference type="InterPro" id="IPR001611">
    <property type="entry name" value="Leu-rich_rpt"/>
</dbReference>
<evidence type="ECO:0000256" key="4">
    <source>
        <dbReference type="ARBA" id="ARBA00022614"/>
    </source>
</evidence>
<protein>
    <submittedName>
        <fullName evidence="16">Leucine-rich repeat-containing protein 55-like</fullName>
    </submittedName>
</protein>
<dbReference type="GO" id="GO:0008076">
    <property type="term" value="C:voltage-gated potassium channel complex"/>
    <property type="evidence" value="ECO:0007669"/>
    <property type="project" value="TreeGrafter"/>
</dbReference>
<evidence type="ECO:0000256" key="8">
    <source>
        <dbReference type="ARBA" id="ARBA00022989"/>
    </source>
</evidence>
<organism evidence="15 16">
    <name type="scientific">Ursus maritimus</name>
    <name type="common">Polar bear</name>
    <name type="synonym">Thalarctos maritimus</name>
    <dbReference type="NCBI Taxonomy" id="29073"/>
    <lineage>
        <taxon>Eukaryota</taxon>
        <taxon>Metazoa</taxon>
        <taxon>Chordata</taxon>
        <taxon>Craniata</taxon>
        <taxon>Vertebrata</taxon>
        <taxon>Euteleostomi</taxon>
        <taxon>Mammalia</taxon>
        <taxon>Eutheria</taxon>
        <taxon>Laurasiatheria</taxon>
        <taxon>Carnivora</taxon>
        <taxon>Caniformia</taxon>
        <taxon>Ursidae</taxon>
        <taxon>Ursus</taxon>
    </lineage>
</organism>
<keyword evidence="11" id="KW-1015">Disulfide bond</keyword>
<dbReference type="RefSeq" id="XP_040494694.1">
    <property type="nucleotide sequence ID" value="XM_040638760.1"/>
</dbReference>
<keyword evidence="15" id="KW-1185">Reference proteome</keyword>
<proteinExistence type="predicted"/>
<keyword evidence="3" id="KW-1003">Cell membrane</keyword>
<dbReference type="PANTHER" id="PTHR46473">
    <property type="entry name" value="GH08155P"/>
    <property type="match status" value="1"/>
</dbReference>
<keyword evidence="5" id="KW-0812">Transmembrane</keyword>
<evidence type="ECO:0000256" key="2">
    <source>
        <dbReference type="ARBA" id="ARBA00022448"/>
    </source>
</evidence>
<dbReference type="SMART" id="SM00013">
    <property type="entry name" value="LRRNT"/>
    <property type="match status" value="1"/>
</dbReference>
<dbReference type="InterPro" id="IPR051432">
    <property type="entry name" value="KCNMA1_auxiliary"/>
</dbReference>
<feature type="compositionally biased region" description="Gly residues" evidence="13">
    <location>
        <begin position="242"/>
        <end position="259"/>
    </location>
</feature>
<dbReference type="Proteomes" id="UP000261680">
    <property type="component" value="Unplaced"/>
</dbReference>
<dbReference type="PANTHER" id="PTHR46473:SF5">
    <property type="entry name" value="LEUCINE-RICH REPEAT-CONTAINING PROTEIN 55"/>
    <property type="match status" value="1"/>
</dbReference>
<evidence type="ECO:0000256" key="7">
    <source>
        <dbReference type="ARBA" id="ARBA00022737"/>
    </source>
</evidence>
<keyword evidence="10" id="KW-0472">Membrane</keyword>
<evidence type="ECO:0000256" key="10">
    <source>
        <dbReference type="ARBA" id="ARBA00023136"/>
    </source>
</evidence>
<dbReference type="AlphaFoldDB" id="A0A8M1GT24"/>
<dbReference type="FunFam" id="3.80.10.10:FF:000309">
    <property type="entry name" value="Leucine-rich repeat-containing protein 55"/>
    <property type="match status" value="1"/>
</dbReference>
<dbReference type="Gene3D" id="3.80.10.10">
    <property type="entry name" value="Ribonuclease Inhibitor"/>
    <property type="match status" value="2"/>
</dbReference>
<reference evidence="16" key="1">
    <citation type="submission" date="2025-08" db="UniProtKB">
        <authorList>
            <consortium name="RefSeq"/>
        </authorList>
    </citation>
    <scope>IDENTIFICATION</scope>
    <source>
        <tissue evidence="16">Whole blood</tissue>
    </source>
</reference>
<dbReference type="GeneID" id="121104730"/>
<sequence>MDIASAPVGSPERCCCQLPKMGDTWSQLPWPGPPHPAVLLVSLLLAAGMMRSDAGTSCPVLCTCHNQVVDCSSQRLFSVPPDLPKDTRNLSLAHNRIASVPPGYLTCYMELRVLDLRNNSLVELPPGLFLHAKRLAHLDLSYNNLSHVPADMFQAAHGLVHIDLSHNPWLRRVHPQAFQGLVQLRDLDLSYGGLAFLSLEALEGLPGLVTLQIGGNPWVCGCTMEPLLKWLRNRIQRCTAGKAGGQDGAAGTGRPGLGGHGHRGSCLTAHRGSKTQGGTESSSEPVRAWSALASVCTSPFTPTVVPMRCLLRMLGAGDPFINDTHPACLCGTDDLGGRQRVNKSS</sequence>
<evidence type="ECO:0000256" key="12">
    <source>
        <dbReference type="ARBA" id="ARBA00023303"/>
    </source>
</evidence>
<keyword evidence="12" id="KW-0407">Ion channel</keyword>
<dbReference type="SUPFAM" id="SSF52058">
    <property type="entry name" value="L domain-like"/>
    <property type="match status" value="1"/>
</dbReference>
<dbReference type="GO" id="GO:0099104">
    <property type="term" value="F:potassium channel activator activity"/>
    <property type="evidence" value="ECO:0007669"/>
    <property type="project" value="TreeGrafter"/>
</dbReference>
<dbReference type="InterPro" id="IPR032675">
    <property type="entry name" value="LRR_dom_sf"/>
</dbReference>
<gene>
    <name evidence="16" type="primary">LOC121104730</name>
</gene>
<keyword evidence="6" id="KW-0732">Signal</keyword>
<keyword evidence="9" id="KW-0406">Ion transport</keyword>
<dbReference type="GO" id="GO:0044325">
    <property type="term" value="F:transmembrane transporter binding"/>
    <property type="evidence" value="ECO:0007669"/>
    <property type="project" value="TreeGrafter"/>
</dbReference>
<keyword evidence="4" id="KW-0433">Leucine-rich repeat</keyword>
<feature type="region of interest" description="Disordered" evidence="13">
    <location>
        <begin position="241"/>
        <end position="284"/>
    </location>
</feature>
<name>A0A8M1GT24_URSMA</name>
<keyword evidence="8" id="KW-1133">Transmembrane helix</keyword>
<feature type="domain" description="LRRNT" evidence="14">
    <location>
        <begin position="57"/>
        <end position="89"/>
    </location>
</feature>
<feature type="compositionally biased region" description="Polar residues" evidence="13">
    <location>
        <begin position="274"/>
        <end position="284"/>
    </location>
</feature>
<dbReference type="Pfam" id="PF13855">
    <property type="entry name" value="LRR_8"/>
    <property type="match status" value="1"/>
</dbReference>
<dbReference type="InterPro" id="IPR003591">
    <property type="entry name" value="Leu-rich_rpt_typical-subtyp"/>
</dbReference>